<feature type="compositionally biased region" description="Polar residues" evidence="4">
    <location>
        <begin position="119"/>
        <end position="130"/>
    </location>
</feature>
<evidence type="ECO:0000313" key="5">
    <source>
        <dbReference type="EMBL" id="JAS25753.1"/>
    </source>
</evidence>
<evidence type="ECO:0000256" key="2">
    <source>
        <dbReference type="ARBA" id="ARBA00022776"/>
    </source>
</evidence>
<keyword evidence="2" id="KW-0132">Cell division</keyword>
<comment type="similarity">
    <text evidence="1">Belongs to the endosulfine family.</text>
</comment>
<sequence>MSNSVEGTAVNENQSENKSDDHVFAVPNKEMTNNEVEKIEEAKLKAKYPTAHNFPLSGHSAFLQKKLAKGQKYFDSGDYQMAKQTTGLSKSRQLPQTVLGFGTGEAIPTPESVPARKTSIIQPKFSPSST</sequence>
<evidence type="ECO:0000256" key="1">
    <source>
        <dbReference type="ARBA" id="ARBA00010520"/>
    </source>
</evidence>
<evidence type="ECO:0000256" key="4">
    <source>
        <dbReference type="SAM" id="MobiDB-lite"/>
    </source>
</evidence>
<dbReference type="EMBL" id="GEDC01011545">
    <property type="protein sequence ID" value="JAS25753.1"/>
    <property type="molecule type" value="Transcribed_RNA"/>
</dbReference>
<protein>
    <recommendedName>
        <fullName evidence="6">Alpha-endosulfine</fullName>
    </recommendedName>
</protein>
<dbReference type="GO" id="GO:0004864">
    <property type="term" value="F:protein phosphatase inhibitor activity"/>
    <property type="evidence" value="ECO:0007669"/>
    <property type="project" value="UniProtKB-KW"/>
</dbReference>
<evidence type="ECO:0008006" key="6">
    <source>
        <dbReference type="Google" id="ProtNLM"/>
    </source>
</evidence>
<name>A0A1B6DJ79_9HEMI</name>
<dbReference type="AlphaFoldDB" id="A0A1B6DJ79"/>
<dbReference type="PANTHER" id="PTHR10358:SF6">
    <property type="entry name" value="ENDOSULFINE, ISOFORM A"/>
    <property type="match status" value="1"/>
</dbReference>
<keyword evidence="2" id="KW-0131">Cell cycle</keyword>
<feature type="region of interest" description="Disordered" evidence="4">
    <location>
        <begin position="1"/>
        <end position="31"/>
    </location>
</feature>
<feature type="region of interest" description="Disordered" evidence="4">
    <location>
        <begin position="100"/>
        <end position="130"/>
    </location>
</feature>
<keyword evidence="3" id="KW-0650">Protein phosphatase inhibitor</keyword>
<dbReference type="PANTHER" id="PTHR10358">
    <property type="entry name" value="ENDOSULFINE"/>
    <property type="match status" value="1"/>
</dbReference>
<evidence type="ECO:0000256" key="3">
    <source>
        <dbReference type="ARBA" id="ARBA00023272"/>
    </source>
</evidence>
<accession>A0A1B6DJ79</accession>
<dbReference type="GO" id="GO:0005737">
    <property type="term" value="C:cytoplasm"/>
    <property type="evidence" value="ECO:0007669"/>
    <property type="project" value="TreeGrafter"/>
</dbReference>
<organism evidence="5">
    <name type="scientific">Clastoptera arizonana</name>
    <name type="common">Arizona spittle bug</name>
    <dbReference type="NCBI Taxonomy" id="38151"/>
    <lineage>
        <taxon>Eukaryota</taxon>
        <taxon>Metazoa</taxon>
        <taxon>Ecdysozoa</taxon>
        <taxon>Arthropoda</taxon>
        <taxon>Hexapoda</taxon>
        <taxon>Insecta</taxon>
        <taxon>Pterygota</taxon>
        <taxon>Neoptera</taxon>
        <taxon>Paraneoptera</taxon>
        <taxon>Hemiptera</taxon>
        <taxon>Auchenorrhyncha</taxon>
        <taxon>Cercopoidea</taxon>
        <taxon>Clastopteridae</taxon>
        <taxon>Clastoptera</taxon>
    </lineage>
</organism>
<dbReference type="InterPro" id="IPR006760">
    <property type="entry name" value="Endosulphine"/>
</dbReference>
<proteinExistence type="inferred from homology"/>
<reference evidence="5" key="1">
    <citation type="submission" date="2015-12" db="EMBL/GenBank/DDBJ databases">
        <title>De novo transcriptome assembly of four potential Pierce s Disease insect vectors from Arizona vineyards.</title>
        <authorList>
            <person name="Tassone E.E."/>
        </authorList>
    </citation>
    <scope>NUCLEOTIDE SEQUENCE</scope>
</reference>
<gene>
    <name evidence="5" type="ORF">g.12370</name>
</gene>
<keyword evidence="2" id="KW-0498">Mitosis</keyword>
<feature type="compositionally biased region" description="Polar residues" evidence="4">
    <location>
        <begin position="1"/>
        <end position="14"/>
    </location>
</feature>